<proteinExistence type="predicted"/>
<sequence length="25" mass="3173">MPENRVFFVFEIWIFYDVPKIGRLR</sequence>
<protein>
    <submittedName>
        <fullName evidence="1">Uncharacterized protein</fullName>
    </submittedName>
</protein>
<dbReference type="AlphaFoldDB" id="E6QK82"/>
<gene>
    <name evidence="1" type="ORF">CARN6_1009</name>
</gene>
<reference evidence="1" key="1">
    <citation type="submission" date="2009-10" db="EMBL/GenBank/DDBJ databases">
        <title>Diversity of trophic interactions inside an arsenic-rich microbial ecosystem.</title>
        <authorList>
            <person name="Bertin P.N."/>
            <person name="Heinrich-Salmeron A."/>
            <person name="Pelletier E."/>
            <person name="Goulhen-Chollet F."/>
            <person name="Arsene-Ploetze F."/>
            <person name="Gallien S."/>
            <person name="Calteau A."/>
            <person name="Vallenet D."/>
            <person name="Casiot C."/>
            <person name="Chane-Woon-Ming B."/>
            <person name="Giloteaux L."/>
            <person name="Barakat M."/>
            <person name="Bonnefoy V."/>
            <person name="Bruneel O."/>
            <person name="Chandler M."/>
            <person name="Cleiss J."/>
            <person name="Duran R."/>
            <person name="Elbaz-Poulichet F."/>
            <person name="Fonknechten N."/>
            <person name="Lauga B."/>
            <person name="Mornico D."/>
            <person name="Ortet P."/>
            <person name="Schaeffer C."/>
            <person name="Siguier P."/>
            <person name="Alexander Thil Smith A."/>
            <person name="Van Dorsselaer A."/>
            <person name="Weissenbach J."/>
            <person name="Medigue C."/>
            <person name="Le Paslier D."/>
        </authorList>
    </citation>
    <scope>NUCLEOTIDE SEQUENCE</scope>
</reference>
<evidence type="ECO:0000313" key="1">
    <source>
        <dbReference type="EMBL" id="CBI07649.1"/>
    </source>
</evidence>
<name>E6QK82_9ZZZZ</name>
<organism evidence="1">
    <name type="scientific">mine drainage metagenome</name>
    <dbReference type="NCBI Taxonomy" id="410659"/>
    <lineage>
        <taxon>unclassified sequences</taxon>
        <taxon>metagenomes</taxon>
        <taxon>ecological metagenomes</taxon>
    </lineage>
</organism>
<comment type="caution">
    <text evidence="1">The sequence shown here is derived from an EMBL/GenBank/DDBJ whole genome shotgun (WGS) entry which is preliminary data.</text>
</comment>
<dbReference type="EMBL" id="CABQ01000114">
    <property type="protein sequence ID" value="CBI07649.1"/>
    <property type="molecule type" value="Genomic_DNA"/>
</dbReference>
<accession>E6QK82</accession>